<name>A0ACA9Q1J0_9GLOM</name>
<accession>A0ACA9Q1J0</accession>
<protein>
    <submittedName>
        <fullName evidence="1">28784_t:CDS:1</fullName>
    </submittedName>
</protein>
<dbReference type="Proteomes" id="UP000789920">
    <property type="component" value="Unassembled WGS sequence"/>
</dbReference>
<proteinExistence type="predicted"/>
<organism evidence="1 2">
    <name type="scientific">Racocetra persica</name>
    <dbReference type="NCBI Taxonomy" id="160502"/>
    <lineage>
        <taxon>Eukaryota</taxon>
        <taxon>Fungi</taxon>
        <taxon>Fungi incertae sedis</taxon>
        <taxon>Mucoromycota</taxon>
        <taxon>Glomeromycotina</taxon>
        <taxon>Glomeromycetes</taxon>
        <taxon>Diversisporales</taxon>
        <taxon>Gigasporaceae</taxon>
        <taxon>Racocetra</taxon>
    </lineage>
</organism>
<comment type="caution">
    <text evidence="1">The sequence shown here is derived from an EMBL/GenBank/DDBJ whole genome shotgun (WGS) entry which is preliminary data.</text>
</comment>
<gene>
    <name evidence="1" type="ORF">RPERSI_LOCUS12197</name>
</gene>
<dbReference type="EMBL" id="CAJVQC010025899">
    <property type="protein sequence ID" value="CAG8731394.1"/>
    <property type="molecule type" value="Genomic_DNA"/>
</dbReference>
<evidence type="ECO:0000313" key="2">
    <source>
        <dbReference type="Proteomes" id="UP000789920"/>
    </source>
</evidence>
<reference evidence="1" key="1">
    <citation type="submission" date="2021-06" db="EMBL/GenBank/DDBJ databases">
        <authorList>
            <person name="Kallberg Y."/>
            <person name="Tangrot J."/>
            <person name="Rosling A."/>
        </authorList>
    </citation>
    <scope>NUCLEOTIDE SEQUENCE</scope>
    <source>
        <strain evidence="1">MA461A</strain>
    </source>
</reference>
<keyword evidence="2" id="KW-1185">Reference proteome</keyword>
<sequence length="60" mass="6759">MPVTSSTIPNVSIIPSVTYNTPVTPFTDFTNLYMLLQQHYPSAQLFNPLVLNKTNNESEE</sequence>
<evidence type="ECO:0000313" key="1">
    <source>
        <dbReference type="EMBL" id="CAG8731394.1"/>
    </source>
</evidence>
<feature type="non-terminal residue" evidence="1">
    <location>
        <position position="60"/>
    </location>
</feature>